<evidence type="ECO:0000256" key="8">
    <source>
        <dbReference type="ARBA" id="ARBA00023014"/>
    </source>
</evidence>
<evidence type="ECO:0000256" key="6">
    <source>
        <dbReference type="ARBA" id="ARBA00023002"/>
    </source>
</evidence>
<dbReference type="PROSITE" id="PS51085">
    <property type="entry name" value="2FE2S_FER_2"/>
    <property type="match status" value="1"/>
</dbReference>
<dbReference type="InterPro" id="IPR036010">
    <property type="entry name" value="2Fe-2S_ferredoxin-like_sf"/>
</dbReference>
<evidence type="ECO:0000259" key="9">
    <source>
        <dbReference type="PROSITE" id="PS51085"/>
    </source>
</evidence>
<dbReference type="InterPro" id="IPR017927">
    <property type="entry name" value="FAD-bd_FR_type"/>
</dbReference>
<dbReference type="CDD" id="cd00207">
    <property type="entry name" value="fer2"/>
    <property type="match status" value="1"/>
</dbReference>
<keyword evidence="6" id="KW-0560">Oxidoreductase</keyword>
<keyword evidence="5" id="KW-0479">Metal-binding</keyword>
<name>A0ABW7FIA2_9BURK</name>
<dbReference type="InterPro" id="IPR017938">
    <property type="entry name" value="Riboflavin_synthase-like_b-brl"/>
</dbReference>
<evidence type="ECO:0000259" key="10">
    <source>
        <dbReference type="PROSITE" id="PS51384"/>
    </source>
</evidence>
<dbReference type="InterPro" id="IPR006058">
    <property type="entry name" value="2Fe2S_fd_BS"/>
</dbReference>
<dbReference type="InterPro" id="IPR012675">
    <property type="entry name" value="Beta-grasp_dom_sf"/>
</dbReference>
<dbReference type="Gene3D" id="3.10.20.30">
    <property type="match status" value="1"/>
</dbReference>
<accession>A0ABW7FIA2</accession>
<evidence type="ECO:0000313" key="11">
    <source>
        <dbReference type="EMBL" id="MFG6441056.1"/>
    </source>
</evidence>
<feature type="domain" description="FAD-binding FR-type" evidence="10">
    <location>
        <begin position="4"/>
        <end position="106"/>
    </location>
</feature>
<keyword evidence="3" id="KW-0288">FMN</keyword>
<proteinExistence type="predicted"/>
<dbReference type="InterPro" id="IPR001041">
    <property type="entry name" value="2Fe-2S_ferredoxin-type"/>
</dbReference>
<gene>
    <name evidence="11" type="ORF">ACG0Z3_10235</name>
</gene>
<dbReference type="InterPro" id="IPR050415">
    <property type="entry name" value="MRET"/>
</dbReference>
<dbReference type="RefSeq" id="WP_394397509.1">
    <property type="nucleotide sequence ID" value="NZ_JBIGHW010000004.1"/>
</dbReference>
<dbReference type="SUPFAM" id="SSF63380">
    <property type="entry name" value="Riboflavin synthase domain-like"/>
    <property type="match status" value="1"/>
</dbReference>
<comment type="caution">
    <text evidence="11">The sequence shown here is derived from an EMBL/GenBank/DDBJ whole genome shotgun (WGS) entry which is preliminary data.</text>
</comment>
<reference evidence="11 12" key="1">
    <citation type="submission" date="2024-08" db="EMBL/GenBank/DDBJ databases">
        <authorList>
            <person name="Lu H."/>
        </authorList>
    </citation>
    <scope>NUCLEOTIDE SEQUENCE [LARGE SCALE GENOMIC DNA]</scope>
    <source>
        <strain evidence="11 12">LKC17W</strain>
    </source>
</reference>
<dbReference type="PANTHER" id="PTHR47354:SF1">
    <property type="entry name" value="CARNITINE MONOOXYGENASE REDUCTASE SUBUNIT"/>
    <property type="match status" value="1"/>
</dbReference>
<keyword evidence="8" id="KW-0411">Iron-sulfur</keyword>
<keyword evidence="7" id="KW-0408">Iron</keyword>
<keyword evidence="12" id="KW-1185">Reference proteome</keyword>
<dbReference type="PANTHER" id="PTHR47354">
    <property type="entry name" value="NADH OXIDOREDUCTASE HCR"/>
    <property type="match status" value="1"/>
</dbReference>
<dbReference type="InterPro" id="IPR054582">
    <property type="entry name" value="DmmA-like_N"/>
</dbReference>
<dbReference type="Pfam" id="PF00111">
    <property type="entry name" value="Fer2"/>
    <property type="match status" value="1"/>
</dbReference>
<organism evidence="11 12">
    <name type="scientific">Pelomonas margarita</name>
    <dbReference type="NCBI Taxonomy" id="3299031"/>
    <lineage>
        <taxon>Bacteria</taxon>
        <taxon>Pseudomonadati</taxon>
        <taxon>Pseudomonadota</taxon>
        <taxon>Betaproteobacteria</taxon>
        <taxon>Burkholderiales</taxon>
        <taxon>Sphaerotilaceae</taxon>
        <taxon>Roseateles</taxon>
    </lineage>
</organism>
<dbReference type="Gene3D" id="3.40.50.80">
    <property type="entry name" value="Nucleotide-binding domain of ferredoxin-NADP reductase (FNR) module"/>
    <property type="match status" value="1"/>
</dbReference>
<dbReference type="SUPFAM" id="SSF52343">
    <property type="entry name" value="Ferredoxin reductase-like, C-terminal NADP-linked domain"/>
    <property type="match status" value="1"/>
</dbReference>
<evidence type="ECO:0000256" key="7">
    <source>
        <dbReference type="ARBA" id="ARBA00023004"/>
    </source>
</evidence>
<dbReference type="InterPro" id="IPR039261">
    <property type="entry name" value="FNR_nucleotide-bd"/>
</dbReference>
<feature type="domain" description="2Fe-2S ferredoxin-type" evidence="9">
    <location>
        <begin position="236"/>
        <end position="323"/>
    </location>
</feature>
<evidence type="ECO:0000256" key="5">
    <source>
        <dbReference type="ARBA" id="ARBA00022723"/>
    </source>
</evidence>
<keyword evidence="2" id="KW-0285">Flavoprotein</keyword>
<dbReference type="Gene3D" id="2.40.30.10">
    <property type="entry name" value="Translation factors"/>
    <property type="match status" value="1"/>
</dbReference>
<comment type="cofactor">
    <cofactor evidence="1">
        <name>FMN</name>
        <dbReference type="ChEBI" id="CHEBI:58210"/>
    </cofactor>
</comment>
<evidence type="ECO:0000256" key="3">
    <source>
        <dbReference type="ARBA" id="ARBA00022643"/>
    </source>
</evidence>
<dbReference type="Proteomes" id="UP001606301">
    <property type="component" value="Unassembled WGS sequence"/>
</dbReference>
<dbReference type="CDD" id="cd06185">
    <property type="entry name" value="PDR_like"/>
    <property type="match status" value="1"/>
</dbReference>
<sequence>MRMNTLLQMRLTAKQAAAQDVVELTLEPATGGALPAVEAGAHVELHLPGGLVRPYSLCNAPGEKHRYVLGVLREASSRGGSAAVHELLQVGQVLSVGAPKNNFALRPTPAHKLLLAGGIGITPILGMAQQLAAQGRSFALHYAGRSRARMAFLAALADTPLAARTQLHIGDENGSMDMDAVLAAQPEGSELYVCGPAGFIDAALATARRLGWPESQLHRELFAAAPREADGEDRPFDIELAGSGQVVHVPAGCSAAQALQAAGVPLLTSCEQGVCGTCLTRVVAGEPEHRDQYLTPEEQAANDQFLPCCSRARSSRLVIQLAG</sequence>
<evidence type="ECO:0000256" key="2">
    <source>
        <dbReference type="ARBA" id="ARBA00022630"/>
    </source>
</evidence>
<dbReference type="Pfam" id="PF22290">
    <property type="entry name" value="DmmA-like_N"/>
    <property type="match status" value="1"/>
</dbReference>
<dbReference type="PRINTS" id="PR00409">
    <property type="entry name" value="PHDIOXRDTASE"/>
</dbReference>
<keyword evidence="4" id="KW-0001">2Fe-2S</keyword>
<dbReference type="EMBL" id="JBIGHW010000004">
    <property type="protein sequence ID" value="MFG6441056.1"/>
    <property type="molecule type" value="Genomic_DNA"/>
</dbReference>
<evidence type="ECO:0000256" key="4">
    <source>
        <dbReference type="ARBA" id="ARBA00022714"/>
    </source>
</evidence>
<dbReference type="PROSITE" id="PS51384">
    <property type="entry name" value="FAD_FR"/>
    <property type="match status" value="1"/>
</dbReference>
<protein>
    <submittedName>
        <fullName evidence="11">PDR/VanB family oxidoreductase</fullName>
    </submittedName>
</protein>
<dbReference type="PROSITE" id="PS00197">
    <property type="entry name" value="2FE2S_FER_1"/>
    <property type="match status" value="1"/>
</dbReference>
<evidence type="ECO:0000313" key="12">
    <source>
        <dbReference type="Proteomes" id="UP001606301"/>
    </source>
</evidence>
<dbReference type="SUPFAM" id="SSF54292">
    <property type="entry name" value="2Fe-2S ferredoxin-like"/>
    <property type="match status" value="1"/>
</dbReference>
<evidence type="ECO:0000256" key="1">
    <source>
        <dbReference type="ARBA" id="ARBA00001917"/>
    </source>
</evidence>